<feature type="repeat" description="Solcar" evidence="10">
    <location>
        <begin position="190"/>
        <end position="274"/>
    </location>
</feature>
<evidence type="ECO:0000256" key="2">
    <source>
        <dbReference type="ARBA" id="ARBA00006375"/>
    </source>
</evidence>
<evidence type="ECO:0000313" key="12">
    <source>
        <dbReference type="EMBL" id="OON17458.1"/>
    </source>
</evidence>
<evidence type="ECO:0000256" key="3">
    <source>
        <dbReference type="ARBA" id="ARBA00022448"/>
    </source>
</evidence>
<dbReference type="PANTHER" id="PTHR45760">
    <property type="entry name" value="FI19922P1-RELATED"/>
    <property type="match status" value="1"/>
</dbReference>
<keyword evidence="3 11" id="KW-0813">Transport</keyword>
<gene>
    <name evidence="12" type="ORF">X801_06703</name>
</gene>
<evidence type="ECO:0000256" key="8">
    <source>
        <dbReference type="ARBA" id="ARBA00023128"/>
    </source>
</evidence>
<comment type="similarity">
    <text evidence="2 11">Belongs to the mitochondrial carrier (TC 2.A.29) family.</text>
</comment>
<sequence>MSDSSDKVDLSTSHRIVAASVGGIMTALIMTPLDVIKIRMQSQGITATNKCFLYCNGLMDHLCTCPPGANFIPWYKRPGKFAGTWVGPNSHPHTDISPNCMYHGGHSSVGILSPRPIRLTDALHKIVRNEGIWSLWSGLSPTLGSRANASVMALPQTVIYYTLNDWLKEIVGYTHAQRSRAVGTHLDLSATDWIPGLVGGVSRVCAVAVISPLELLRTKMQSYAMTPERLIQTLKDAISQSGLQSLWTGMGPTLLRDVPYSMICWLVFDYLKSRYLVGQLSGVHFNVSDSVKLPVLPYGYAFLFGATAGLCAGVLTHPFDVIKTHRQVELGEALVHDRTYSKSTWISLRRLYSSSGPRAMFVGFTPRLMKTTCASAIMIATFETSKYHFASSLGGVELIQTAGPVQHRRMKRLEWYGSRTCEKGISRLPNTKNKLWEFRLKRTGNWKQTRKRGDDTHAHK</sequence>
<protein>
    <submittedName>
        <fullName evidence="12">Uncharacterized protein</fullName>
    </submittedName>
</protein>
<dbReference type="GO" id="GO:1990542">
    <property type="term" value="P:mitochondrial transmembrane transport"/>
    <property type="evidence" value="ECO:0007669"/>
    <property type="project" value="InterPro"/>
</dbReference>
<feature type="repeat" description="Solcar" evidence="10">
    <location>
        <begin position="10"/>
        <end position="166"/>
    </location>
</feature>
<keyword evidence="9 10" id="KW-0472">Membrane</keyword>
<proteinExistence type="inferred from homology"/>
<evidence type="ECO:0000256" key="6">
    <source>
        <dbReference type="ARBA" id="ARBA00022792"/>
    </source>
</evidence>
<evidence type="ECO:0000256" key="4">
    <source>
        <dbReference type="ARBA" id="ARBA00022692"/>
    </source>
</evidence>
<keyword evidence="5" id="KW-0677">Repeat</keyword>
<accession>A0A1S8WSN8</accession>
<keyword evidence="8" id="KW-0496">Mitochondrion</keyword>
<reference evidence="12 13" key="1">
    <citation type="submission" date="2015-03" db="EMBL/GenBank/DDBJ databases">
        <title>Draft genome of the nematode, Opisthorchis viverrini.</title>
        <authorList>
            <person name="Mitreva M."/>
        </authorList>
    </citation>
    <scope>NUCLEOTIDE SEQUENCE [LARGE SCALE GENOMIC DNA]</scope>
    <source>
        <strain evidence="12">Khon Kaen</strain>
    </source>
</reference>
<comment type="subcellular location">
    <subcellularLocation>
        <location evidence="1">Mitochondrion inner membrane</location>
        <topology evidence="1">Multi-pass membrane protein</topology>
    </subcellularLocation>
</comment>
<feature type="repeat" description="Solcar" evidence="10">
    <location>
        <begin position="296"/>
        <end position="388"/>
    </location>
</feature>
<evidence type="ECO:0000256" key="5">
    <source>
        <dbReference type="ARBA" id="ARBA00022737"/>
    </source>
</evidence>
<evidence type="ECO:0000256" key="1">
    <source>
        <dbReference type="ARBA" id="ARBA00004448"/>
    </source>
</evidence>
<dbReference type="PROSITE" id="PS50920">
    <property type="entry name" value="SOLCAR"/>
    <property type="match status" value="3"/>
</dbReference>
<evidence type="ECO:0000256" key="7">
    <source>
        <dbReference type="ARBA" id="ARBA00022989"/>
    </source>
</evidence>
<keyword evidence="13" id="KW-1185">Reference proteome</keyword>
<dbReference type="SUPFAM" id="SSF103506">
    <property type="entry name" value="Mitochondrial carrier"/>
    <property type="match status" value="1"/>
</dbReference>
<dbReference type="AlphaFoldDB" id="A0A1S8WSN8"/>
<dbReference type="Gene3D" id="1.50.40.10">
    <property type="entry name" value="Mitochondrial carrier domain"/>
    <property type="match status" value="2"/>
</dbReference>
<dbReference type="InterPro" id="IPR045315">
    <property type="entry name" value="Mtm1-like"/>
</dbReference>
<dbReference type="GO" id="GO:0005743">
    <property type="term" value="C:mitochondrial inner membrane"/>
    <property type="evidence" value="ECO:0007669"/>
    <property type="project" value="UniProtKB-SubCell"/>
</dbReference>
<dbReference type="PANTHER" id="PTHR45760:SF2">
    <property type="entry name" value="FI19922P1-RELATED"/>
    <property type="match status" value="1"/>
</dbReference>
<keyword evidence="4 10" id="KW-0812">Transmembrane</keyword>
<keyword evidence="6" id="KW-0999">Mitochondrion inner membrane</keyword>
<dbReference type="EMBL" id="KV895333">
    <property type="protein sequence ID" value="OON17458.1"/>
    <property type="molecule type" value="Genomic_DNA"/>
</dbReference>
<feature type="non-terminal residue" evidence="12">
    <location>
        <position position="460"/>
    </location>
</feature>
<dbReference type="Proteomes" id="UP000243686">
    <property type="component" value="Unassembled WGS sequence"/>
</dbReference>
<dbReference type="InterPro" id="IPR018108">
    <property type="entry name" value="MCP_transmembrane"/>
</dbReference>
<keyword evidence="7" id="KW-1133">Transmembrane helix</keyword>
<evidence type="ECO:0000256" key="9">
    <source>
        <dbReference type="ARBA" id="ARBA00023136"/>
    </source>
</evidence>
<evidence type="ECO:0000313" key="13">
    <source>
        <dbReference type="Proteomes" id="UP000243686"/>
    </source>
</evidence>
<organism evidence="12 13">
    <name type="scientific">Opisthorchis viverrini</name>
    <name type="common">Southeast Asian liver fluke</name>
    <dbReference type="NCBI Taxonomy" id="6198"/>
    <lineage>
        <taxon>Eukaryota</taxon>
        <taxon>Metazoa</taxon>
        <taxon>Spiralia</taxon>
        <taxon>Lophotrochozoa</taxon>
        <taxon>Platyhelminthes</taxon>
        <taxon>Trematoda</taxon>
        <taxon>Digenea</taxon>
        <taxon>Opisthorchiida</taxon>
        <taxon>Opisthorchiata</taxon>
        <taxon>Opisthorchiidae</taxon>
        <taxon>Opisthorchis</taxon>
    </lineage>
</organism>
<dbReference type="Pfam" id="PF00153">
    <property type="entry name" value="Mito_carr"/>
    <property type="match status" value="3"/>
</dbReference>
<evidence type="ECO:0000256" key="10">
    <source>
        <dbReference type="PROSITE-ProRule" id="PRU00282"/>
    </source>
</evidence>
<dbReference type="InterPro" id="IPR023395">
    <property type="entry name" value="MCP_dom_sf"/>
</dbReference>
<name>A0A1S8WSN8_OPIVI</name>
<evidence type="ECO:0000256" key="11">
    <source>
        <dbReference type="RuleBase" id="RU000488"/>
    </source>
</evidence>